<keyword evidence="1" id="KW-0863">Zinc-finger</keyword>
<keyword evidence="1" id="KW-0479">Metal-binding</keyword>
<feature type="domain" description="RING-type" evidence="3">
    <location>
        <begin position="339"/>
        <end position="384"/>
    </location>
</feature>
<sequence>MASSNPYYEEWKQGATYSRQFQQTMKQDQEYQDNQNKFWACTEDDWQVRQQQLQEERAYDPKATIKNQFVLDKNQSQAPVNKYIASQDYQTSNHAFHQMTENSQNKLRETQGFTNPVIEGLQPEVFEVSAKRNAPIWKTDQYKDPDFRENLNATTNRNVQNYDAEIAQKMRVTKHNIKVTNISEYSNALNRGSVFINPKFGNFKFKFEFVMAKNRGCSCWPFSRTKTQTTTQSQLPRIKNEQIQKGIQRPDLNFNPSFTNHSNTNFLVIQRSQLRSDSQLLVNPLIPNMVPFIAQSSVFEEVRNRNKVRIKTTIQKSQVKYKDEYPTLIEEQKIYKYCCPICLRYFNTILVSTCCQNYLCRMCIGDMAKKAKKDINFIIRCPHCFENDFKLHDVNQEEKVKFYTDTPFKFTKTQKEELENSIQKINNSSEDKHQHLQNSSQIVSPSFQVHITDISYKKEQRHNDIFSLNPVLINRQESVNLLPPIGDNEQPIYESPYPKLNNLDEDNNQLFEENLAFISPEEERKSQFEVQNNVFLSQRNILQGSIINSIHSNRPVYSSLIDQVQNHNQNSYRFFKSERNQHCVPLHPIDNIANRQSMRFVQVRDSLNRIKLANNSIHRESQIGLNQSLISKSLNFQHLDLIDADQKAERTGKGSSQFRLRSNNRQLSSSNHSNKSEEVKSTIHKQVNAINMFKNENFFENIPLSFRQSQTEMINKEGFVSIKELIAQRNAQSDKKVVRRISDHIERSGVNRNSQIHQSQQLLMSPSLKFKDLDDERNIDVSLRGRLQIDQRKSQ</sequence>
<gene>
    <name evidence="4" type="primary">Contig11855.g12683</name>
    <name evidence="4" type="ORF">STYLEM_20785</name>
</gene>
<dbReference type="InterPro" id="IPR001841">
    <property type="entry name" value="Znf_RING"/>
</dbReference>
<dbReference type="InParanoid" id="A0A078BEP2"/>
<feature type="compositionally biased region" description="Low complexity" evidence="2">
    <location>
        <begin position="659"/>
        <end position="673"/>
    </location>
</feature>
<keyword evidence="5" id="KW-1185">Reference proteome</keyword>
<evidence type="ECO:0000256" key="1">
    <source>
        <dbReference type="PROSITE-ProRule" id="PRU00175"/>
    </source>
</evidence>
<reference evidence="4 5" key="1">
    <citation type="submission" date="2014-06" db="EMBL/GenBank/DDBJ databases">
        <authorList>
            <person name="Swart Estienne"/>
        </authorList>
    </citation>
    <scope>NUCLEOTIDE SEQUENCE [LARGE SCALE GENOMIC DNA]</scope>
    <source>
        <strain evidence="4 5">130c</strain>
    </source>
</reference>
<accession>A0A078BEP2</accession>
<keyword evidence="1" id="KW-0862">Zinc</keyword>
<proteinExistence type="predicted"/>
<name>A0A078BEP2_STYLE</name>
<protein>
    <recommendedName>
        <fullName evidence="3">RING-type domain-containing protein</fullName>
    </recommendedName>
</protein>
<dbReference type="PROSITE" id="PS50089">
    <property type="entry name" value="ZF_RING_2"/>
    <property type="match status" value="1"/>
</dbReference>
<organism evidence="4 5">
    <name type="scientific">Stylonychia lemnae</name>
    <name type="common">Ciliate</name>
    <dbReference type="NCBI Taxonomy" id="5949"/>
    <lineage>
        <taxon>Eukaryota</taxon>
        <taxon>Sar</taxon>
        <taxon>Alveolata</taxon>
        <taxon>Ciliophora</taxon>
        <taxon>Intramacronucleata</taxon>
        <taxon>Spirotrichea</taxon>
        <taxon>Stichotrichia</taxon>
        <taxon>Sporadotrichida</taxon>
        <taxon>Oxytrichidae</taxon>
        <taxon>Stylonychinae</taxon>
        <taxon>Stylonychia</taxon>
    </lineage>
</organism>
<feature type="region of interest" description="Disordered" evidence="2">
    <location>
        <begin position="650"/>
        <end position="681"/>
    </location>
</feature>
<dbReference type="SUPFAM" id="SSF57850">
    <property type="entry name" value="RING/U-box"/>
    <property type="match status" value="1"/>
</dbReference>
<evidence type="ECO:0000313" key="4">
    <source>
        <dbReference type="EMBL" id="CDW91627.1"/>
    </source>
</evidence>
<dbReference type="OrthoDB" id="312501at2759"/>
<evidence type="ECO:0000256" key="2">
    <source>
        <dbReference type="SAM" id="MobiDB-lite"/>
    </source>
</evidence>
<dbReference type="GO" id="GO:0008270">
    <property type="term" value="F:zinc ion binding"/>
    <property type="evidence" value="ECO:0007669"/>
    <property type="project" value="UniProtKB-KW"/>
</dbReference>
<evidence type="ECO:0000313" key="5">
    <source>
        <dbReference type="Proteomes" id="UP000039865"/>
    </source>
</evidence>
<evidence type="ECO:0000259" key="3">
    <source>
        <dbReference type="PROSITE" id="PS50089"/>
    </source>
</evidence>
<dbReference type="InterPro" id="IPR013083">
    <property type="entry name" value="Znf_RING/FYVE/PHD"/>
</dbReference>
<dbReference type="Gene3D" id="3.30.40.10">
    <property type="entry name" value="Zinc/RING finger domain, C3HC4 (zinc finger)"/>
    <property type="match status" value="1"/>
</dbReference>
<dbReference type="EMBL" id="CCKQ01019606">
    <property type="protein sequence ID" value="CDW91627.1"/>
    <property type="molecule type" value="Genomic_DNA"/>
</dbReference>
<dbReference type="Proteomes" id="UP000039865">
    <property type="component" value="Unassembled WGS sequence"/>
</dbReference>
<dbReference type="AlphaFoldDB" id="A0A078BEP2"/>